<evidence type="ECO:0000256" key="1">
    <source>
        <dbReference type="HAMAP-Rule" id="MF_00302"/>
    </source>
</evidence>
<feature type="compositionally biased region" description="Basic and acidic residues" evidence="2">
    <location>
        <begin position="1"/>
        <end position="19"/>
    </location>
</feature>
<dbReference type="Pfam" id="PF02617">
    <property type="entry name" value="ClpS"/>
    <property type="match status" value="1"/>
</dbReference>
<organism evidence="4 5">
    <name type="scientific">Candidatus Polarisedimenticola svalbardensis</name>
    <dbReference type="NCBI Taxonomy" id="2886004"/>
    <lineage>
        <taxon>Bacteria</taxon>
        <taxon>Pseudomonadati</taxon>
        <taxon>Acidobacteriota</taxon>
        <taxon>Candidatus Polarisedimenticolia</taxon>
        <taxon>Candidatus Polarisedimenticolales</taxon>
        <taxon>Candidatus Polarisedimenticolaceae</taxon>
        <taxon>Candidatus Polarisedimenticola</taxon>
    </lineage>
</organism>
<dbReference type="AlphaFoldDB" id="A0A8J7CLW2"/>
<dbReference type="FunFam" id="3.30.1390.10:FF:000002">
    <property type="entry name" value="ATP-dependent Clp protease adapter protein ClpS"/>
    <property type="match status" value="1"/>
</dbReference>
<comment type="function">
    <text evidence="1">Involved in the modulation of the specificity of the ClpAP-mediated ATP-dependent protein degradation.</text>
</comment>
<dbReference type="Proteomes" id="UP000648239">
    <property type="component" value="Unassembled WGS sequence"/>
</dbReference>
<dbReference type="InterPro" id="IPR014719">
    <property type="entry name" value="Ribosomal_bL12_C/ClpS-like"/>
</dbReference>
<dbReference type="GO" id="GO:0008233">
    <property type="term" value="F:peptidase activity"/>
    <property type="evidence" value="ECO:0007669"/>
    <property type="project" value="UniProtKB-KW"/>
</dbReference>
<sequence>MSSDKPERDEKTITREKDRVKRPRRWKVVMHNDDYTTMEFVLDVLVRHFNKTSTEATHIMLQVHYKGIGTAGVYTRDLAESKVAAVLKDAEERGQPLKLTTEPE</sequence>
<comment type="similarity">
    <text evidence="1">Belongs to the ClpS family.</text>
</comment>
<accession>A0A8J7CLW2</accession>
<dbReference type="InterPro" id="IPR003769">
    <property type="entry name" value="ClpS_core"/>
</dbReference>
<keyword evidence="4" id="KW-0378">Hydrolase</keyword>
<name>A0A8J7CLW2_9BACT</name>
<evidence type="ECO:0000313" key="4">
    <source>
        <dbReference type="EMBL" id="MBD3868653.1"/>
    </source>
</evidence>
<comment type="caution">
    <text evidence="4">The sequence shown here is derived from an EMBL/GenBank/DDBJ whole genome shotgun (WGS) entry which is preliminary data.</text>
</comment>
<dbReference type="GO" id="GO:0030163">
    <property type="term" value="P:protein catabolic process"/>
    <property type="evidence" value="ECO:0007669"/>
    <property type="project" value="InterPro"/>
</dbReference>
<dbReference type="HAMAP" id="MF_00302">
    <property type="entry name" value="ClpS"/>
    <property type="match status" value="1"/>
</dbReference>
<comment type="subunit">
    <text evidence="1">Binds to the N-terminal domain of the chaperone ClpA.</text>
</comment>
<dbReference type="PANTHER" id="PTHR33473:SF19">
    <property type="entry name" value="ATP-DEPENDENT CLP PROTEASE ADAPTER PROTEIN CLPS"/>
    <property type="match status" value="1"/>
</dbReference>
<dbReference type="PANTHER" id="PTHR33473">
    <property type="entry name" value="ATP-DEPENDENT CLP PROTEASE ADAPTER PROTEIN CLPS1, CHLOROPLASTIC"/>
    <property type="match status" value="1"/>
</dbReference>
<dbReference type="GO" id="GO:0006508">
    <property type="term" value="P:proteolysis"/>
    <property type="evidence" value="ECO:0007669"/>
    <property type="project" value="UniProtKB-UniRule"/>
</dbReference>
<feature type="domain" description="Adaptor protein ClpS core" evidence="3">
    <location>
        <begin position="21"/>
        <end position="100"/>
    </location>
</feature>
<evidence type="ECO:0000313" key="5">
    <source>
        <dbReference type="Proteomes" id="UP000648239"/>
    </source>
</evidence>
<gene>
    <name evidence="1" type="primary">clpS</name>
    <name evidence="4" type="ORF">IFK94_11060</name>
</gene>
<protein>
    <recommendedName>
        <fullName evidence="1">ATP-dependent Clp protease adapter protein ClpS</fullName>
    </recommendedName>
</protein>
<dbReference type="SUPFAM" id="SSF54736">
    <property type="entry name" value="ClpS-like"/>
    <property type="match status" value="1"/>
</dbReference>
<keyword evidence="4" id="KW-0645">Protease</keyword>
<dbReference type="InterPro" id="IPR022935">
    <property type="entry name" value="ClpS"/>
</dbReference>
<dbReference type="Gene3D" id="3.30.1390.10">
    <property type="match status" value="1"/>
</dbReference>
<reference evidence="4 5" key="1">
    <citation type="submission" date="2020-08" db="EMBL/GenBank/DDBJ databases">
        <title>Acidobacteriota in marine sediments use diverse sulfur dissimilation pathways.</title>
        <authorList>
            <person name="Wasmund K."/>
        </authorList>
    </citation>
    <scope>NUCLEOTIDE SEQUENCE [LARGE SCALE GENOMIC DNA]</scope>
    <source>
        <strain evidence="4">MAG AM4</strain>
    </source>
</reference>
<dbReference type="EMBL" id="JACXWD010000038">
    <property type="protein sequence ID" value="MBD3868653.1"/>
    <property type="molecule type" value="Genomic_DNA"/>
</dbReference>
<proteinExistence type="inferred from homology"/>
<evidence type="ECO:0000256" key="2">
    <source>
        <dbReference type="SAM" id="MobiDB-lite"/>
    </source>
</evidence>
<feature type="region of interest" description="Disordered" evidence="2">
    <location>
        <begin position="1"/>
        <end position="20"/>
    </location>
</feature>
<evidence type="ECO:0000259" key="3">
    <source>
        <dbReference type="Pfam" id="PF02617"/>
    </source>
</evidence>